<dbReference type="PROSITE" id="PS00812">
    <property type="entry name" value="GLYCOSYL_HYDROL_F8"/>
    <property type="match status" value="1"/>
</dbReference>
<reference evidence="11 14" key="2">
    <citation type="submission" date="2021-01" db="EMBL/GenBank/DDBJ databases">
        <title>Antibiotic resistance and phylogeny of Pseudomonas spp. isolated over three decades from chicken meat in the Norwegian food chain.</title>
        <authorList>
            <person name="Moen B."/>
        </authorList>
    </citation>
    <scope>NUCLEOTIDE SEQUENCE [LARGE SCALE GENOMIC DNA]</scope>
    <source>
        <strain evidence="11 14">MF6766</strain>
    </source>
</reference>
<dbReference type="EMBL" id="JAENSR010000007">
    <property type="protein sequence ID" value="MBK3462045.1"/>
    <property type="molecule type" value="Genomic_DNA"/>
</dbReference>
<keyword evidence="3 10" id="KW-0732">Signal</keyword>
<dbReference type="GO" id="GO:0030245">
    <property type="term" value="P:cellulose catabolic process"/>
    <property type="evidence" value="ECO:0007669"/>
    <property type="project" value="UniProtKB-KW"/>
</dbReference>
<dbReference type="EC" id="3.2.1.-" evidence="9"/>
<gene>
    <name evidence="12" type="ORF">FRT59_23135</name>
    <name evidence="11" type="ORF">JJD71_23535</name>
</gene>
<evidence type="ECO:0000256" key="4">
    <source>
        <dbReference type="ARBA" id="ARBA00022801"/>
    </source>
</evidence>
<dbReference type="Pfam" id="PF01270">
    <property type="entry name" value="Glyco_hydro_8"/>
    <property type="match status" value="1"/>
</dbReference>
<evidence type="ECO:0000256" key="8">
    <source>
        <dbReference type="PROSITE-ProRule" id="PRU10058"/>
    </source>
</evidence>
<evidence type="ECO:0000256" key="7">
    <source>
        <dbReference type="ARBA" id="ARBA00023326"/>
    </source>
</evidence>
<comment type="similarity">
    <text evidence="2 9">Belongs to the glycosyl hydrolase 8 (cellulase D) family.</text>
</comment>
<comment type="catalytic activity">
    <reaction evidence="1">
        <text>Endohydrolysis of (1-&gt;4)-beta-D-glucosidic linkages in cellulose, lichenin and cereal beta-D-glucans.</text>
        <dbReference type="EC" id="3.2.1.4"/>
    </reaction>
</comment>
<keyword evidence="7 9" id="KW-0119">Carbohydrate metabolism</keyword>
<feature type="chain" id="PRO_5024372481" description="Glucanase" evidence="10">
    <location>
        <begin position="30"/>
        <end position="476"/>
    </location>
</feature>
<keyword evidence="5" id="KW-0136">Cellulose degradation</keyword>
<evidence type="ECO:0000256" key="2">
    <source>
        <dbReference type="ARBA" id="ARBA00009209"/>
    </source>
</evidence>
<keyword evidence="7 9" id="KW-0624">Polysaccharide degradation</keyword>
<sequence length="476" mass="52361">MRRPKPFLPTWMLSLCIVTGALLSGNARAFISATPYYPGTIKPSHISQAVMDQQLTAFYTEWKALYLSQACSSDSYFVNVSADHKPVGGGTAPNTLTASEAHGYGMLLSVMMAGQDPDAQKIFDGMVRYFEDHPAKSDPGLMAWNQVEGCGNAIGRFRGDASATDGDLDIAYALLLADHVWGSQGSIDYRSQANTVLAAILKLEVHPRTHHLMLGDWAGTDGDTELEYATRSSDFMPSHLNSFFEMTGDKRWLAVRDKTYAIIDTFIARYSARSALVPDFISHLDTTPTPARAGLVEGKHDGDYAWNAARYPWRIALDYLMYGDPRALDTLSTFNLWARATTANSPAAFNSGYHVDGSALDAAPDDPAFIAALGVSAMISPDNQPWLNNIWDNLQHRSLKAHDYYANTLKLLGMVVMAGHWERPRPALHKKPTHLSVHHSFNAAAAPGALALMPRAELTLARGFTFKRLLRRRLIG</sequence>
<dbReference type="RefSeq" id="WP_153872450.1">
    <property type="nucleotide sequence ID" value="NZ_JAEKCT010000008.1"/>
</dbReference>
<keyword evidence="14" id="KW-1185">Reference proteome</keyword>
<comment type="caution">
    <text evidence="12">The sequence shown here is derived from an EMBL/GenBank/DDBJ whole genome shotgun (WGS) entry which is preliminary data.</text>
</comment>
<dbReference type="InterPro" id="IPR012341">
    <property type="entry name" value="6hp_glycosidase-like_sf"/>
</dbReference>
<dbReference type="GO" id="GO:0008810">
    <property type="term" value="F:cellulase activity"/>
    <property type="evidence" value="ECO:0007669"/>
    <property type="project" value="UniProtKB-EC"/>
</dbReference>
<reference evidence="12 13" key="1">
    <citation type="submission" date="2019-08" db="EMBL/GenBank/DDBJ databases">
        <title>Pseudomonas haemolytica sp. nov. isolated from raw milk and skim milk concentrate.</title>
        <authorList>
            <person name="Hofmann K."/>
            <person name="Huptas C."/>
            <person name="Doll E."/>
            <person name="Scherer S."/>
            <person name="Wenning M."/>
        </authorList>
    </citation>
    <scope>NUCLEOTIDE SEQUENCE [LARGE SCALE GENOMIC DNA]</scope>
    <source>
        <strain evidence="12 13">DSM 108987</strain>
    </source>
</reference>
<feature type="signal peptide" evidence="10">
    <location>
        <begin position="1"/>
        <end position="29"/>
    </location>
</feature>
<dbReference type="SUPFAM" id="SSF48208">
    <property type="entry name" value="Six-hairpin glycosidases"/>
    <property type="match status" value="1"/>
</dbReference>
<dbReference type="InterPro" id="IPR002037">
    <property type="entry name" value="Glyco_hydro_8"/>
</dbReference>
<evidence type="ECO:0000256" key="10">
    <source>
        <dbReference type="SAM" id="SignalP"/>
    </source>
</evidence>
<organism evidence="12 13">
    <name type="scientific">Pseudomonas haemolytica</name>
    <dbReference type="NCBI Taxonomy" id="2600065"/>
    <lineage>
        <taxon>Bacteria</taxon>
        <taxon>Pseudomonadati</taxon>
        <taxon>Pseudomonadota</taxon>
        <taxon>Gammaproteobacteria</taxon>
        <taxon>Pseudomonadales</taxon>
        <taxon>Pseudomonadaceae</taxon>
        <taxon>Pseudomonas</taxon>
    </lineage>
</organism>
<evidence type="ECO:0000256" key="1">
    <source>
        <dbReference type="ARBA" id="ARBA00000966"/>
    </source>
</evidence>
<dbReference type="InterPro" id="IPR008928">
    <property type="entry name" value="6-hairpin_glycosidase_sf"/>
</dbReference>
<dbReference type="InterPro" id="IPR019834">
    <property type="entry name" value="Glyco_hydro_8_CS"/>
</dbReference>
<keyword evidence="6 9" id="KW-0326">Glycosidase</keyword>
<evidence type="ECO:0000313" key="11">
    <source>
        <dbReference type="EMBL" id="MBK3462045.1"/>
    </source>
</evidence>
<feature type="active site" description="Nucleophile" evidence="8">
    <location>
        <position position="165"/>
    </location>
</feature>
<accession>A0A5P1DHH9</accession>
<dbReference type="Gene3D" id="1.50.10.10">
    <property type="match status" value="1"/>
</dbReference>
<evidence type="ECO:0000256" key="5">
    <source>
        <dbReference type="ARBA" id="ARBA00023001"/>
    </source>
</evidence>
<evidence type="ECO:0000256" key="3">
    <source>
        <dbReference type="ARBA" id="ARBA00022729"/>
    </source>
</evidence>
<dbReference type="OrthoDB" id="9803461at2"/>
<evidence type="ECO:0000313" key="13">
    <source>
        <dbReference type="Proteomes" id="UP000408764"/>
    </source>
</evidence>
<dbReference type="AlphaFoldDB" id="A0A5P1DHH9"/>
<dbReference type="Proteomes" id="UP000620382">
    <property type="component" value="Unassembled WGS sequence"/>
</dbReference>
<proteinExistence type="inferred from homology"/>
<evidence type="ECO:0000256" key="9">
    <source>
        <dbReference type="RuleBase" id="RU361167"/>
    </source>
</evidence>
<name>A0A5P1DHH9_9PSED</name>
<keyword evidence="4 9" id="KW-0378">Hydrolase</keyword>
<evidence type="ECO:0000313" key="12">
    <source>
        <dbReference type="EMBL" id="MRJ39842.1"/>
    </source>
</evidence>
<dbReference type="EMBL" id="VOIW01000007">
    <property type="protein sequence ID" value="MRJ39842.1"/>
    <property type="molecule type" value="Genomic_DNA"/>
</dbReference>
<protein>
    <recommendedName>
        <fullName evidence="9">Glucanase</fullName>
        <ecNumber evidence="9">3.2.1.-</ecNumber>
    </recommendedName>
</protein>
<evidence type="ECO:0000313" key="14">
    <source>
        <dbReference type="Proteomes" id="UP000620382"/>
    </source>
</evidence>
<evidence type="ECO:0000256" key="6">
    <source>
        <dbReference type="ARBA" id="ARBA00023295"/>
    </source>
</evidence>
<dbReference type="PRINTS" id="PR00735">
    <property type="entry name" value="GLHYDRLASE8"/>
</dbReference>
<dbReference type="Proteomes" id="UP000408764">
    <property type="component" value="Unassembled WGS sequence"/>
</dbReference>